<sequence length="69" mass="7675">MADWDSMSPKPSPSMLCTRKSRIRFLGSVVRDCSSTITSSTCVAAQDLCGNYNVHHDVINMCGCTRFVW</sequence>
<organism evidence="1">
    <name type="scientific">Oryza brachyantha</name>
    <name type="common">malo sina</name>
    <dbReference type="NCBI Taxonomy" id="4533"/>
    <lineage>
        <taxon>Eukaryota</taxon>
        <taxon>Viridiplantae</taxon>
        <taxon>Streptophyta</taxon>
        <taxon>Embryophyta</taxon>
        <taxon>Tracheophyta</taxon>
        <taxon>Spermatophyta</taxon>
        <taxon>Magnoliopsida</taxon>
        <taxon>Liliopsida</taxon>
        <taxon>Poales</taxon>
        <taxon>Poaceae</taxon>
        <taxon>BOP clade</taxon>
        <taxon>Oryzoideae</taxon>
        <taxon>Oryzeae</taxon>
        <taxon>Oryzinae</taxon>
        <taxon>Oryza</taxon>
    </lineage>
</organism>
<evidence type="ECO:0000313" key="1">
    <source>
        <dbReference type="EnsemblPlants" id="OB05G18780.1"/>
    </source>
</evidence>
<proteinExistence type="predicted"/>
<dbReference type="EnsemblPlants" id="OB05G18780.1">
    <property type="protein sequence ID" value="OB05G18780.1"/>
    <property type="gene ID" value="OB05G18780"/>
</dbReference>
<dbReference type="HOGENOM" id="CLU_2779915_0_0_1"/>
<dbReference type="AlphaFoldDB" id="J3M5K4"/>
<name>J3M5K4_ORYBR</name>
<evidence type="ECO:0000313" key="2">
    <source>
        <dbReference type="Proteomes" id="UP000006038"/>
    </source>
</evidence>
<reference evidence="1" key="2">
    <citation type="submission" date="2013-04" db="UniProtKB">
        <authorList>
            <consortium name="EnsemblPlants"/>
        </authorList>
    </citation>
    <scope>IDENTIFICATION</scope>
</reference>
<reference evidence="1" key="1">
    <citation type="journal article" date="2013" name="Nat. Commun.">
        <title>Whole-genome sequencing of Oryza brachyantha reveals mechanisms underlying Oryza genome evolution.</title>
        <authorList>
            <person name="Chen J."/>
            <person name="Huang Q."/>
            <person name="Gao D."/>
            <person name="Wang J."/>
            <person name="Lang Y."/>
            <person name="Liu T."/>
            <person name="Li B."/>
            <person name="Bai Z."/>
            <person name="Luis Goicoechea J."/>
            <person name="Liang C."/>
            <person name="Chen C."/>
            <person name="Zhang W."/>
            <person name="Sun S."/>
            <person name="Liao Y."/>
            <person name="Zhang X."/>
            <person name="Yang L."/>
            <person name="Song C."/>
            <person name="Wang M."/>
            <person name="Shi J."/>
            <person name="Liu G."/>
            <person name="Liu J."/>
            <person name="Zhou H."/>
            <person name="Zhou W."/>
            <person name="Yu Q."/>
            <person name="An N."/>
            <person name="Chen Y."/>
            <person name="Cai Q."/>
            <person name="Wang B."/>
            <person name="Liu B."/>
            <person name="Min J."/>
            <person name="Huang Y."/>
            <person name="Wu H."/>
            <person name="Li Z."/>
            <person name="Zhang Y."/>
            <person name="Yin Y."/>
            <person name="Song W."/>
            <person name="Jiang J."/>
            <person name="Jackson S.A."/>
            <person name="Wing R.A."/>
            <person name="Wang J."/>
            <person name="Chen M."/>
        </authorList>
    </citation>
    <scope>NUCLEOTIDE SEQUENCE [LARGE SCALE GENOMIC DNA]</scope>
    <source>
        <strain evidence="1">cv. IRGC 101232</strain>
    </source>
</reference>
<protein>
    <submittedName>
        <fullName evidence="1">Uncharacterized protein</fullName>
    </submittedName>
</protein>
<accession>J3M5K4</accession>
<dbReference type="Proteomes" id="UP000006038">
    <property type="component" value="Chromosome 5"/>
</dbReference>
<keyword evidence="2" id="KW-1185">Reference proteome</keyword>
<dbReference type="Gramene" id="OB05G18780.1">
    <property type="protein sequence ID" value="OB05G18780.1"/>
    <property type="gene ID" value="OB05G18780"/>
</dbReference>